<comment type="caution">
    <text evidence="3">The sequence shown here is derived from an EMBL/GenBank/DDBJ whole genome shotgun (WGS) entry which is preliminary data.</text>
</comment>
<dbReference type="GO" id="GO:0016787">
    <property type="term" value="F:hydrolase activity"/>
    <property type="evidence" value="ECO:0007669"/>
    <property type="project" value="UniProtKB-KW"/>
</dbReference>
<dbReference type="InterPro" id="IPR026555">
    <property type="entry name" value="NSL3/Tex30"/>
</dbReference>
<name>A0A512D9K0_9CELL</name>
<dbReference type="Gene3D" id="3.40.50.1820">
    <property type="entry name" value="alpha/beta hydrolase"/>
    <property type="match status" value="1"/>
</dbReference>
<dbReference type="InterPro" id="IPR046879">
    <property type="entry name" value="KANL3/Tex30_Abhydrolase"/>
</dbReference>
<dbReference type="InterPro" id="IPR029058">
    <property type="entry name" value="AB_hydrolase_fold"/>
</dbReference>
<dbReference type="AlphaFoldDB" id="A0A512D9K0"/>
<organism evidence="3 4">
    <name type="scientific">Cellulomonas aerilata</name>
    <dbReference type="NCBI Taxonomy" id="515326"/>
    <lineage>
        <taxon>Bacteria</taxon>
        <taxon>Bacillati</taxon>
        <taxon>Actinomycetota</taxon>
        <taxon>Actinomycetes</taxon>
        <taxon>Micrococcales</taxon>
        <taxon>Cellulomonadaceae</taxon>
        <taxon>Cellulomonas</taxon>
    </lineage>
</organism>
<feature type="region of interest" description="Disordered" evidence="1">
    <location>
        <begin position="1"/>
        <end position="20"/>
    </location>
</feature>
<keyword evidence="4" id="KW-1185">Reference proteome</keyword>
<evidence type="ECO:0000313" key="3">
    <source>
        <dbReference type="EMBL" id="GEO33174.1"/>
    </source>
</evidence>
<protein>
    <submittedName>
        <fullName evidence="3">Alpha/beta hydrolase</fullName>
    </submittedName>
</protein>
<reference evidence="3 4" key="1">
    <citation type="submission" date="2019-07" db="EMBL/GenBank/DDBJ databases">
        <title>Whole genome shotgun sequence of Cellulomonas aerilata NBRC 106308.</title>
        <authorList>
            <person name="Hosoyama A."/>
            <person name="Uohara A."/>
            <person name="Ohji S."/>
            <person name="Ichikawa N."/>
        </authorList>
    </citation>
    <scope>NUCLEOTIDE SEQUENCE [LARGE SCALE GENOMIC DNA]</scope>
    <source>
        <strain evidence="3 4">NBRC 106308</strain>
    </source>
</reference>
<dbReference type="PANTHER" id="PTHR13136">
    <property type="entry name" value="TESTIS DEVELOPMENT PROTEIN PRTD"/>
    <property type="match status" value="1"/>
</dbReference>
<evidence type="ECO:0000259" key="2">
    <source>
        <dbReference type="Pfam" id="PF20408"/>
    </source>
</evidence>
<dbReference type="Proteomes" id="UP000321181">
    <property type="component" value="Unassembled WGS sequence"/>
</dbReference>
<dbReference type="SUPFAM" id="SSF53474">
    <property type="entry name" value="alpha/beta-Hydrolases"/>
    <property type="match status" value="1"/>
</dbReference>
<evidence type="ECO:0000256" key="1">
    <source>
        <dbReference type="SAM" id="MobiDB-lite"/>
    </source>
</evidence>
<evidence type="ECO:0000313" key="4">
    <source>
        <dbReference type="Proteomes" id="UP000321181"/>
    </source>
</evidence>
<accession>A0A512D9K0</accession>
<dbReference type="PANTHER" id="PTHR13136:SF11">
    <property type="entry name" value="TESTIS-EXPRESSED PROTEIN 30"/>
    <property type="match status" value="1"/>
</dbReference>
<sequence length="222" mass="22409">MASDGGARHAVQPVTVTTTHGDARAHVWPADAPVGALVLGHGAGGGVTAPDLTAAARAAADTGLRVVLVEQPYRVAGRRAPPRAPVLDAAWTEVVAALRADGPAGLPLVVGGRSSGARVACRTAAGTGAAGVLCLAFPLQPAARAGRDPAPSRLPELDAVDVPVLVVQGDRDPFGMPPAAARREVVVLPGDHALRRETAALGAAVRGWLRSLPGLVEPVARR</sequence>
<dbReference type="EMBL" id="BJYY01000004">
    <property type="protein sequence ID" value="GEO33174.1"/>
    <property type="molecule type" value="Genomic_DNA"/>
</dbReference>
<dbReference type="Pfam" id="PF20408">
    <property type="entry name" value="Abhydrolase_11"/>
    <property type="match status" value="1"/>
</dbReference>
<keyword evidence="3" id="KW-0378">Hydrolase</keyword>
<feature type="domain" description="KANL3/Tex30 alpha/beta hydrolase-like" evidence="2">
    <location>
        <begin position="36"/>
        <end position="179"/>
    </location>
</feature>
<proteinExistence type="predicted"/>
<gene>
    <name evidence="3" type="ORF">CAE01nite_08990</name>
</gene>